<dbReference type="PANTHER" id="PTHR22926:SF3">
    <property type="entry name" value="UNDECAPRENYL-PHOSPHATE ALPHA-N-ACETYLGLUCOSAMINYL 1-PHOSPHATE TRANSFERASE"/>
    <property type="match status" value="1"/>
</dbReference>
<evidence type="ECO:0000256" key="7">
    <source>
        <dbReference type="SAM" id="Phobius"/>
    </source>
</evidence>
<evidence type="ECO:0000256" key="5">
    <source>
        <dbReference type="ARBA" id="ARBA00022989"/>
    </source>
</evidence>
<comment type="caution">
    <text evidence="8">The sequence shown here is derived from an EMBL/GenBank/DDBJ whole genome shotgun (WGS) entry which is preliminary data.</text>
</comment>
<keyword evidence="6 7" id="KW-0472">Membrane</keyword>
<feature type="transmembrane region" description="Helical" evidence="7">
    <location>
        <begin position="102"/>
        <end position="121"/>
    </location>
</feature>
<dbReference type="PANTHER" id="PTHR22926">
    <property type="entry name" value="PHOSPHO-N-ACETYLMURAMOYL-PENTAPEPTIDE-TRANSFERASE"/>
    <property type="match status" value="1"/>
</dbReference>
<keyword evidence="4 7" id="KW-0812">Transmembrane</keyword>
<organism evidence="8 9">
    <name type="scientific">Zoogloea oryzae</name>
    <dbReference type="NCBI Taxonomy" id="310767"/>
    <lineage>
        <taxon>Bacteria</taxon>
        <taxon>Pseudomonadati</taxon>
        <taxon>Pseudomonadota</taxon>
        <taxon>Betaproteobacteria</taxon>
        <taxon>Rhodocyclales</taxon>
        <taxon>Zoogloeaceae</taxon>
        <taxon>Zoogloea</taxon>
    </lineage>
</organism>
<feature type="transmembrane region" description="Helical" evidence="7">
    <location>
        <begin position="186"/>
        <end position="203"/>
    </location>
</feature>
<evidence type="ECO:0000256" key="2">
    <source>
        <dbReference type="ARBA" id="ARBA00022475"/>
    </source>
</evidence>
<keyword evidence="5 7" id="KW-1133">Transmembrane helix</keyword>
<dbReference type="PROSITE" id="PS01348">
    <property type="entry name" value="MRAY_2"/>
    <property type="match status" value="1"/>
</dbReference>
<keyword evidence="2" id="KW-1003">Cell membrane</keyword>
<keyword evidence="3" id="KW-0808">Transferase</keyword>
<dbReference type="InterPro" id="IPR000715">
    <property type="entry name" value="Glycosyl_transferase_4"/>
</dbReference>
<evidence type="ECO:0000256" key="6">
    <source>
        <dbReference type="ARBA" id="ARBA00023136"/>
    </source>
</evidence>
<evidence type="ECO:0000256" key="1">
    <source>
        <dbReference type="ARBA" id="ARBA00004651"/>
    </source>
</evidence>
<feature type="transmembrane region" description="Helical" evidence="7">
    <location>
        <begin position="6"/>
        <end position="22"/>
    </location>
</feature>
<comment type="subcellular location">
    <subcellularLocation>
        <location evidence="1">Cell membrane</location>
        <topology evidence="1">Multi-pass membrane protein</topology>
    </subcellularLocation>
</comment>
<evidence type="ECO:0000313" key="9">
    <source>
        <dbReference type="Proteomes" id="UP001157167"/>
    </source>
</evidence>
<feature type="transmembrane region" description="Helical" evidence="7">
    <location>
        <begin position="324"/>
        <end position="342"/>
    </location>
</feature>
<name>A0ABQ6F5F1_9RHOO</name>
<feature type="transmembrane region" description="Helical" evidence="7">
    <location>
        <begin position="74"/>
        <end position="90"/>
    </location>
</feature>
<feature type="transmembrane region" description="Helical" evidence="7">
    <location>
        <begin position="161"/>
        <end position="180"/>
    </location>
</feature>
<dbReference type="Proteomes" id="UP001157167">
    <property type="component" value="Unassembled WGS sequence"/>
</dbReference>
<reference evidence="9" key="1">
    <citation type="journal article" date="2019" name="Int. J. Syst. Evol. Microbiol.">
        <title>The Global Catalogue of Microorganisms (GCM) 10K type strain sequencing project: providing services to taxonomists for standard genome sequencing and annotation.</title>
        <authorList>
            <consortium name="The Broad Institute Genomics Platform"/>
            <consortium name="The Broad Institute Genome Sequencing Center for Infectious Disease"/>
            <person name="Wu L."/>
            <person name="Ma J."/>
        </authorList>
    </citation>
    <scope>NUCLEOTIDE SEQUENCE [LARGE SCALE GENOMIC DNA]</scope>
    <source>
        <strain evidence="9">NBRC 102407</strain>
    </source>
</reference>
<feature type="transmembrane region" description="Helical" evidence="7">
    <location>
        <begin position="245"/>
        <end position="267"/>
    </location>
</feature>
<sequence length="500" mass="54534">MLSMSLFLLGLIVSAVAVYYSIQASHRFGVVDQPGGHKAHDTVTPFVGGVGILAAMLTGGYVVSQYFPSFGDRIYVLLGGVLVLFITGFADDILQLNYKIRFGIQAAVGLAMVFLGGVEISDLGQLLSGDLLSLGYLAVPITLLATIGAINALNMIDGIDGLSGSLSIVSLLLIALAVYISGDPAYFSLILIIAGGVAGFLCFNLRYLGWRRARCFMGDNGSMQLGFVFAWLLSDLSQSNESVRAITPITTLWLFAVPLIDTLCVMLRRMWMGRSPFHADRNHLHHLFLRAGFRVQDAVLVLALVQFCFGAIGLLGMYAGVDELVMLAAFLVVFAVCFFIVLRPWRLVPLLRRIHRSLGMTSVHAVGVHVAGLPEHKLGSFADMLNRCIGPHVDFRFRAYHTEGNAGPACYGVIQLLGDDQDLTQAHISRIIAVLRREVGREPGVKVRQFVDRKETHDRRVGEKYRRSERRAGDRRSTGNAALIYRLDSAAGEPSVVAHG</sequence>
<dbReference type="CDD" id="cd06853">
    <property type="entry name" value="GT_WecA_like"/>
    <property type="match status" value="1"/>
</dbReference>
<dbReference type="InterPro" id="IPR018480">
    <property type="entry name" value="PNAcMuramoyl-5peptid_Trfase_CS"/>
</dbReference>
<evidence type="ECO:0000313" key="8">
    <source>
        <dbReference type="EMBL" id="GLT20768.1"/>
    </source>
</evidence>
<dbReference type="EMBL" id="BSPX01000002">
    <property type="protein sequence ID" value="GLT20768.1"/>
    <property type="molecule type" value="Genomic_DNA"/>
</dbReference>
<feature type="transmembrane region" description="Helical" evidence="7">
    <location>
        <begin position="298"/>
        <end position="318"/>
    </location>
</feature>
<feature type="transmembrane region" description="Helical" evidence="7">
    <location>
        <begin position="43"/>
        <end position="62"/>
    </location>
</feature>
<protein>
    <recommendedName>
        <fullName evidence="10">Undecaprenyl/decaprenyl-phosphate alpha-N-acetylglucosaminyl 1-phosphate transferase</fullName>
    </recommendedName>
</protein>
<dbReference type="Pfam" id="PF00953">
    <property type="entry name" value="Glycos_transf_4"/>
    <property type="match status" value="1"/>
</dbReference>
<accession>A0ABQ6F5F1</accession>
<evidence type="ECO:0000256" key="4">
    <source>
        <dbReference type="ARBA" id="ARBA00022692"/>
    </source>
</evidence>
<feature type="transmembrane region" description="Helical" evidence="7">
    <location>
        <begin position="133"/>
        <end position="154"/>
    </location>
</feature>
<evidence type="ECO:0008006" key="10">
    <source>
        <dbReference type="Google" id="ProtNLM"/>
    </source>
</evidence>
<proteinExistence type="predicted"/>
<evidence type="ECO:0000256" key="3">
    <source>
        <dbReference type="ARBA" id="ARBA00022679"/>
    </source>
</evidence>
<gene>
    <name evidence="8" type="ORF">GCM10007933_02200</name>
</gene>
<keyword evidence="9" id="KW-1185">Reference proteome</keyword>